<dbReference type="InParanoid" id="B9S9P0"/>
<protein>
    <submittedName>
        <fullName evidence="1">Uncharacterized protein</fullName>
    </submittedName>
</protein>
<sequence length="57" mass="6975">MEAMIKRINLYHPFLRHGKKTIRSTLRSVSYQDYQLEDQLSKIHKRWYLVGMLQCHL</sequence>
<gene>
    <name evidence="1" type="ORF">RCOM_0506080</name>
</gene>
<keyword evidence="2" id="KW-1185">Reference proteome</keyword>
<dbReference type="EMBL" id="EQ973898">
    <property type="protein sequence ID" value="EEF39671.1"/>
    <property type="molecule type" value="Genomic_DNA"/>
</dbReference>
<reference evidence="2" key="1">
    <citation type="journal article" date="2010" name="Nat. Biotechnol.">
        <title>Draft genome sequence of the oilseed species Ricinus communis.</title>
        <authorList>
            <person name="Chan A.P."/>
            <person name="Crabtree J."/>
            <person name="Zhao Q."/>
            <person name="Lorenzi H."/>
            <person name="Orvis J."/>
            <person name="Puiu D."/>
            <person name="Melake-Berhan A."/>
            <person name="Jones K.M."/>
            <person name="Redman J."/>
            <person name="Chen G."/>
            <person name="Cahoon E.B."/>
            <person name="Gedil M."/>
            <person name="Stanke M."/>
            <person name="Haas B.J."/>
            <person name="Wortman J.R."/>
            <person name="Fraser-Liggett C.M."/>
            <person name="Ravel J."/>
            <person name="Rabinowicz P.D."/>
        </authorList>
    </citation>
    <scope>NUCLEOTIDE SEQUENCE [LARGE SCALE GENOMIC DNA]</scope>
    <source>
        <strain evidence="2">cv. Hale</strain>
    </source>
</reference>
<dbReference type="Proteomes" id="UP000008311">
    <property type="component" value="Unassembled WGS sequence"/>
</dbReference>
<proteinExistence type="predicted"/>
<evidence type="ECO:0000313" key="1">
    <source>
        <dbReference type="EMBL" id="EEF39671.1"/>
    </source>
</evidence>
<organism evidence="1 2">
    <name type="scientific">Ricinus communis</name>
    <name type="common">Castor bean</name>
    <dbReference type="NCBI Taxonomy" id="3988"/>
    <lineage>
        <taxon>Eukaryota</taxon>
        <taxon>Viridiplantae</taxon>
        <taxon>Streptophyta</taxon>
        <taxon>Embryophyta</taxon>
        <taxon>Tracheophyta</taxon>
        <taxon>Spermatophyta</taxon>
        <taxon>Magnoliopsida</taxon>
        <taxon>eudicotyledons</taxon>
        <taxon>Gunneridae</taxon>
        <taxon>Pentapetalae</taxon>
        <taxon>rosids</taxon>
        <taxon>fabids</taxon>
        <taxon>Malpighiales</taxon>
        <taxon>Euphorbiaceae</taxon>
        <taxon>Acalyphoideae</taxon>
        <taxon>Acalypheae</taxon>
        <taxon>Ricinus</taxon>
    </lineage>
</organism>
<accession>B9S9P0</accession>
<name>B9S9P0_RICCO</name>
<dbReference type="AlphaFoldDB" id="B9S9P0"/>
<evidence type="ECO:0000313" key="2">
    <source>
        <dbReference type="Proteomes" id="UP000008311"/>
    </source>
</evidence>